<reference evidence="2 3" key="1">
    <citation type="submission" date="2016-10" db="EMBL/GenBank/DDBJ databases">
        <authorList>
            <person name="de Groot N.N."/>
        </authorList>
    </citation>
    <scope>NUCLEOTIDE SEQUENCE [LARGE SCALE GENOMIC DNA]</scope>
    <source>
        <strain evidence="2 3">DSM 15019</strain>
    </source>
</reference>
<evidence type="ECO:0000256" key="1">
    <source>
        <dbReference type="SAM" id="Phobius"/>
    </source>
</evidence>
<name>A0A1H1PIG4_9MICO</name>
<dbReference type="EMBL" id="LT629770">
    <property type="protein sequence ID" value="SDS10903.1"/>
    <property type="molecule type" value="Genomic_DNA"/>
</dbReference>
<keyword evidence="1" id="KW-1133">Transmembrane helix</keyword>
<evidence type="ECO:0000313" key="3">
    <source>
        <dbReference type="Proteomes" id="UP000182126"/>
    </source>
</evidence>
<dbReference type="GeneID" id="36298492"/>
<evidence type="ECO:0000313" key="2">
    <source>
        <dbReference type="EMBL" id="SDS10903.1"/>
    </source>
</evidence>
<protein>
    <submittedName>
        <fullName evidence="2">Uncharacterized protein</fullName>
    </submittedName>
</protein>
<feature type="transmembrane region" description="Helical" evidence="1">
    <location>
        <begin position="29"/>
        <end position="49"/>
    </location>
</feature>
<proteinExistence type="predicted"/>
<dbReference type="RefSeq" id="WP_025105563.1">
    <property type="nucleotide sequence ID" value="NZ_CBDRLF010000002.1"/>
</dbReference>
<dbReference type="Proteomes" id="UP000182126">
    <property type="component" value="Chromosome I"/>
</dbReference>
<dbReference type="AlphaFoldDB" id="A0A1H1PIG4"/>
<gene>
    <name evidence="2" type="ORF">SAMN04489809_1104</name>
</gene>
<sequence>MILSFLFFMIMFLGGFWLLGIAHEMPDTLAALTFVGGILLVSLALGFAMRQRGSATRRSKNWTGSPTE</sequence>
<feature type="transmembrane region" description="Helical" evidence="1">
    <location>
        <begin position="5"/>
        <end position="23"/>
    </location>
</feature>
<keyword evidence="1" id="KW-0472">Membrane</keyword>
<organism evidence="2 3">
    <name type="scientific">Microbacterium paraoxydans</name>
    <dbReference type="NCBI Taxonomy" id="199592"/>
    <lineage>
        <taxon>Bacteria</taxon>
        <taxon>Bacillati</taxon>
        <taxon>Actinomycetota</taxon>
        <taxon>Actinomycetes</taxon>
        <taxon>Micrococcales</taxon>
        <taxon>Microbacteriaceae</taxon>
        <taxon>Microbacterium</taxon>
    </lineage>
</organism>
<accession>A0A1H1PIG4</accession>
<keyword evidence="1" id="KW-0812">Transmembrane</keyword>